<dbReference type="PANTHER" id="PTHR10824">
    <property type="entry name" value="ACYL-COENZYME A THIOESTERASE-RELATED"/>
    <property type="match status" value="1"/>
</dbReference>
<name>A0ABU7D4N6_9TELE</name>
<dbReference type="InterPro" id="IPR029058">
    <property type="entry name" value="AB_hydrolase_fold"/>
</dbReference>
<organism evidence="2 3">
    <name type="scientific">Characodon lateralis</name>
    <dbReference type="NCBI Taxonomy" id="208331"/>
    <lineage>
        <taxon>Eukaryota</taxon>
        <taxon>Metazoa</taxon>
        <taxon>Chordata</taxon>
        <taxon>Craniata</taxon>
        <taxon>Vertebrata</taxon>
        <taxon>Euteleostomi</taxon>
        <taxon>Actinopterygii</taxon>
        <taxon>Neopterygii</taxon>
        <taxon>Teleostei</taxon>
        <taxon>Neoteleostei</taxon>
        <taxon>Acanthomorphata</taxon>
        <taxon>Ovalentaria</taxon>
        <taxon>Atherinomorphae</taxon>
        <taxon>Cyprinodontiformes</taxon>
        <taxon>Goodeidae</taxon>
        <taxon>Characodon</taxon>
    </lineage>
</organism>
<protein>
    <recommendedName>
        <fullName evidence="1">BAAT/Acyl-CoA thioester hydrolase C-terminal domain-containing protein</fullName>
    </recommendedName>
</protein>
<proteinExistence type="predicted"/>
<evidence type="ECO:0000259" key="1">
    <source>
        <dbReference type="Pfam" id="PF08840"/>
    </source>
</evidence>
<evidence type="ECO:0000313" key="2">
    <source>
        <dbReference type="EMBL" id="MED6268975.1"/>
    </source>
</evidence>
<reference evidence="2 3" key="1">
    <citation type="submission" date="2021-06" db="EMBL/GenBank/DDBJ databases">
        <authorList>
            <person name="Palmer J.M."/>
        </authorList>
    </citation>
    <scope>NUCLEOTIDE SEQUENCE [LARGE SCALE GENOMIC DNA]</scope>
    <source>
        <strain evidence="2 3">CL_MEX2019</strain>
        <tissue evidence="2">Muscle</tissue>
    </source>
</reference>
<dbReference type="Proteomes" id="UP001352852">
    <property type="component" value="Unassembled WGS sequence"/>
</dbReference>
<accession>A0ABU7D4N6</accession>
<comment type="caution">
    <text evidence="2">The sequence shown here is derived from an EMBL/GenBank/DDBJ whole genome shotgun (WGS) entry which is preliminary data.</text>
</comment>
<feature type="domain" description="BAAT/Acyl-CoA thioester hydrolase C-terminal" evidence="1">
    <location>
        <begin position="2"/>
        <end position="59"/>
    </location>
</feature>
<gene>
    <name evidence="2" type="ORF">CHARACLAT_028290</name>
</gene>
<evidence type="ECO:0000313" key="3">
    <source>
        <dbReference type="Proteomes" id="UP001352852"/>
    </source>
</evidence>
<dbReference type="Pfam" id="PF08840">
    <property type="entry name" value="BAAT_C"/>
    <property type="match status" value="1"/>
</dbReference>
<sequence>MENMVERLTSNGKENFETVCYPGAGHLLEPPYGPFCSSCIHFFGRLPVLWGGEPRAHAVLKSTCGGRSRSSSGPTLAVKLLRPNPSCRFKWMIRMTFNQQNSLIKC</sequence>
<dbReference type="InterPro" id="IPR014940">
    <property type="entry name" value="BAAT_C"/>
</dbReference>
<dbReference type="Gene3D" id="3.40.50.1820">
    <property type="entry name" value="alpha/beta hydrolase"/>
    <property type="match status" value="1"/>
</dbReference>
<dbReference type="EMBL" id="JAHUTJ010011938">
    <property type="protein sequence ID" value="MED6268975.1"/>
    <property type="molecule type" value="Genomic_DNA"/>
</dbReference>
<keyword evidence="3" id="KW-1185">Reference proteome</keyword>
<dbReference type="PANTHER" id="PTHR10824:SF17">
    <property type="entry name" value="ACYL-COENZYME A THIOESTERASE 6"/>
    <property type="match status" value="1"/>
</dbReference>